<sequence length="131" mass="14871">MKNIFALVLVSAFLTGCGILFPFPESKKFPTTSFYVKNNSTQAINFKASVIKRNSMGPFEMTNAFTVTAKDSVLVRQVSFKRDSESPQNWFNKFTIFPIEGLEMKDPNTAENWFQGVNQNGKPFYTFTIAE</sequence>
<evidence type="ECO:0000313" key="1">
    <source>
        <dbReference type="EMBL" id="TXD86857.1"/>
    </source>
</evidence>
<protein>
    <recommendedName>
        <fullName evidence="3">Lipoprotein</fullName>
    </recommendedName>
</protein>
<accession>A0A5C6ZBW4</accession>
<dbReference type="EMBL" id="VORO01000036">
    <property type="protein sequence ID" value="TXD86857.1"/>
    <property type="molecule type" value="Genomic_DNA"/>
</dbReference>
<evidence type="ECO:0000313" key="2">
    <source>
        <dbReference type="Proteomes" id="UP000321578"/>
    </source>
</evidence>
<dbReference type="OrthoDB" id="1262894at2"/>
<reference evidence="1 2" key="1">
    <citation type="submission" date="2019-08" db="EMBL/GenBank/DDBJ databases">
        <title>Genomes of Subsaximicrobium wynnwilliamsii strains.</title>
        <authorList>
            <person name="Bowman J.P."/>
        </authorList>
    </citation>
    <scope>NUCLEOTIDE SEQUENCE [LARGE SCALE GENOMIC DNA]</scope>
    <source>
        <strain evidence="1 2">2-80-2</strain>
    </source>
</reference>
<proteinExistence type="predicted"/>
<name>A0A5C6ZBW4_9FLAO</name>
<gene>
    <name evidence="1" type="ORF">ESY86_19065</name>
</gene>
<evidence type="ECO:0008006" key="3">
    <source>
        <dbReference type="Google" id="ProtNLM"/>
    </source>
</evidence>
<comment type="caution">
    <text evidence="1">The sequence shown here is derived from an EMBL/GenBank/DDBJ whole genome shotgun (WGS) entry which is preliminary data.</text>
</comment>
<dbReference type="AlphaFoldDB" id="A0A5C6ZBW4"/>
<dbReference type="RefSeq" id="WP_147088309.1">
    <property type="nucleotide sequence ID" value="NZ_VORM01000037.1"/>
</dbReference>
<dbReference type="Proteomes" id="UP000321578">
    <property type="component" value="Unassembled WGS sequence"/>
</dbReference>
<dbReference type="PROSITE" id="PS51257">
    <property type="entry name" value="PROKAR_LIPOPROTEIN"/>
    <property type="match status" value="1"/>
</dbReference>
<organism evidence="1 2">
    <name type="scientific">Subsaximicrobium wynnwilliamsii</name>
    <dbReference type="NCBI Taxonomy" id="291179"/>
    <lineage>
        <taxon>Bacteria</taxon>
        <taxon>Pseudomonadati</taxon>
        <taxon>Bacteroidota</taxon>
        <taxon>Flavobacteriia</taxon>
        <taxon>Flavobacteriales</taxon>
        <taxon>Flavobacteriaceae</taxon>
        <taxon>Subsaximicrobium</taxon>
    </lineage>
</organism>
<keyword evidence="2" id="KW-1185">Reference proteome</keyword>